<dbReference type="SUPFAM" id="SSF48317">
    <property type="entry name" value="Acid phosphatase/Vanadium-dependent haloperoxidase"/>
    <property type="match status" value="1"/>
</dbReference>
<evidence type="ECO:0000259" key="3">
    <source>
        <dbReference type="SMART" id="SM00014"/>
    </source>
</evidence>
<protein>
    <recommendedName>
        <fullName evidence="3">Phosphatidic acid phosphatase type 2/haloperoxidase domain-containing protein</fullName>
    </recommendedName>
</protein>
<evidence type="ECO:0000313" key="4">
    <source>
        <dbReference type="EMBL" id="ALA58097.1"/>
    </source>
</evidence>
<dbReference type="Proteomes" id="UP000069205">
    <property type="component" value="Chromosome"/>
</dbReference>
<feature type="region of interest" description="Disordered" evidence="1">
    <location>
        <begin position="27"/>
        <end position="56"/>
    </location>
</feature>
<keyword evidence="2" id="KW-0732">Signal</keyword>
<gene>
    <name evidence="4" type="ORF">NITMOv2_1675</name>
</gene>
<dbReference type="Pfam" id="PF01569">
    <property type="entry name" value="PAP2"/>
    <property type="match status" value="1"/>
</dbReference>
<organism evidence="4 5">
    <name type="scientific">Nitrospira moscoviensis</name>
    <dbReference type="NCBI Taxonomy" id="42253"/>
    <lineage>
        <taxon>Bacteria</taxon>
        <taxon>Pseudomonadati</taxon>
        <taxon>Nitrospirota</taxon>
        <taxon>Nitrospiria</taxon>
        <taxon>Nitrospirales</taxon>
        <taxon>Nitrospiraceae</taxon>
        <taxon>Nitrospira</taxon>
    </lineage>
</organism>
<feature type="chain" id="PRO_5005476911" description="Phosphatidic acid phosphatase type 2/haloperoxidase domain-containing protein" evidence="2">
    <location>
        <begin position="25"/>
        <end position="305"/>
    </location>
</feature>
<name>A0A0K2GBW1_NITMO</name>
<dbReference type="PATRIC" id="fig|42253.5.peg.1645"/>
<sequence>MVGQGALVVLLLAILFSWPCRAHAEARETRESSGISESRPEKLTGPTASPDGIKQTGPFGAVRSVGQAVLADIGYVLTSPLRMDRQSVLIAGGVGLTIGGLMVVDKSIQRAFQENRTDTNNEIADTLEEIGFGRNVLMANVGLIGAGWLFREHEAGNKLMRTALVSLESQLFTEPLVGLTKFAVGRARPDAGEGTQSYDPFEGFDKSFPSSHAARTFAVAAVFADAYPQPIPFLVYTGAALISLSRIYLNEHFASDVFAGAALGFAIGNALSWRHQHPDALRGWSVLPFVPAARGGLGLTVECRF</sequence>
<dbReference type="Gene3D" id="1.20.144.10">
    <property type="entry name" value="Phosphatidic acid phosphatase type 2/haloperoxidase"/>
    <property type="match status" value="1"/>
</dbReference>
<dbReference type="EMBL" id="CP011801">
    <property type="protein sequence ID" value="ALA58097.1"/>
    <property type="molecule type" value="Genomic_DNA"/>
</dbReference>
<dbReference type="InterPro" id="IPR036938">
    <property type="entry name" value="PAP2/HPO_sf"/>
</dbReference>
<dbReference type="PANTHER" id="PTHR14969:SF13">
    <property type="entry name" value="AT30094P"/>
    <property type="match status" value="1"/>
</dbReference>
<dbReference type="STRING" id="42253.NITMOv2_1675"/>
<dbReference type="RefSeq" id="WP_053379301.1">
    <property type="nucleotide sequence ID" value="NZ_CP011801.1"/>
</dbReference>
<feature type="domain" description="Phosphatidic acid phosphatase type 2/haloperoxidase" evidence="3">
    <location>
        <begin position="159"/>
        <end position="272"/>
    </location>
</feature>
<proteinExistence type="predicted"/>
<accession>A0A0K2GBW1</accession>
<reference evidence="4 5" key="1">
    <citation type="journal article" date="2015" name="Proc. Natl. Acad. Sci. U.S.A.">
        <title>Expanded metabolic versatility of ubiquitous nitrite-oxidizing bacteria from the genus Nitrospira.</title>
        <authorList>
            <person name="Koch H."/>
            <person name="Lucker S."/>
            <person name="Albertsen M."/>
            <person name="Kitzinger K."/>
            <person name="Herbold C."/>
            <person name="Spieck E."/>
            <person name="Nielsen P.H."/>
            <person name="Wagner M."/>
            <person name="Daims H."/>
        </authorList>
    </citation>
    <scope>NUCLEOTIDE SEQUENCE [LARGE SCALE GENOMIC DNA]</scope>
    <source>
        <strain evidence="4 5">NSP M-1</strain>
    </source>
</reference>
<dbReference type="PANTHER" id="PTHR14969">
    <property type="entry name" value="SPHINGOSINE-1-PHOSPHATE PHOSPHOHYDROLASE"/>
    <property type="match status" value="1"/>
</dbReference>
<keyword evidence="5" id="KW-1185">Reference proteome</keyword>
<evidence type="ECO:0000256" key="1">
    <source>
        <dbReference type="SAM" id="MobiDB-lite"/>
    </source>
</evidence>
<dbReference type="SMART" id="SM00014">
    <property type="entry name" value="acidPPc"/>
    <property type="match status" value="1"/>
</dbReference>
<dbReference type="InterPro" id="IPR000326">
    <property type="entry name" value="PAP2/HPO"/>
</dbReference>
<dbReference type="AlphaFoldDB" id="A0A0K2GBW1"/>
<dbReference type="KEGG" id="nmv:NITMOv2_1675"/>
<feature type="signal peptide" evidence="2">
    <location>
        <begin position="1"/>
        <end position="24"/>
    </location>
</feature>
<evidence type="ECO:0000313" key="5">
    <source>
        <dbReference type="Proteomes" id="UP000069205"/>
    </source>
</evidence>
<dbReference type="OrthoDB" id="9773582at2"/>
<evidence type="ECO:0000256" key="2">
    <source>
        <dbReference type="SAM" id="SignalP"/>
    </source>
</evidence>